<feature type="transmembrane region" description="Helical" evidence="1">
    <location>
        <begin position="36"/>
        <end position="61"/>
    </location>
</feature>
<feature type="transmembrane region" description="Helical" evidence="1">
    <location>
        <begin position="73"/>
        <end position="92"/>
    </location>
</feature>
<feature type="transmembrane region" description="Helical" evidence="1">
    <location>
        <begin position="146"/>
        <end position="175"/>
    </location>
</feature>
<feature type="transmembrane region" description="Helical" evidence="1">
    <location>
        <begin position="274"/>
        <end position="295"/>
    </location>
</feature>
<gene>
    <name evidence="2" type="ORF">Tsubulata_015019</name>
</gene>
<accession>A0A9Q0F6Q0</accession>
<dbReference type="PANTHER" id="PTHR33133:SF3">
    <property type="entry name" value="TRANSMEMBRANE PROTEIN"/>
    <property type="match status" value="1"/>
</dbReference>
<dbReference type="PANTHER" id="PTHR33133">
    <property type="entry name" value="OS08G0107100 PROTEIN-RELATED"/>
    <property type="match status" value="1"/>
</dbReference>
<feature type="transmembrane region" description="Helical" evidence="1">
    <location>
        <begin position="240"/>
        <end position="262"/>
    </location>
</feature>
<dbReference type="EMBL" id="JAKUCV010007115">
    <property type="protein sequence ID" value="KAJ4824676.1"/>
    <property type="molecule type" value="Genomic_DNA"/>
</dbReference>
<dbReference type="Proteomes" id="UP001141552">
    <property type="component" value="Unassembled WGS sequence"/>
</dbReference>
<dbReference type="OrthoDB" id="687732at2759"/>
<feature type="transmembrane region" description="Helical" evidence="1">
    <location>
        <begin position="187"/>
        <end position="219"/>
    </location>
</feature>
<reference evidence="2" key="1">
    <citation type="submission" date="2022-02" db="EMBL/GenBank/DDBJ databases">
        <authorList>
            <person name="Henning P.M."/>
            <person name="McCubbin A.G."/>
            <person name="Shore J.S."/>
        </authorList>
    </citation>
    <scope>NUCLEOTIDE SEQUENCE</scope>
    <source>
        <strain evidence="2">F60SS</strain>
        <tissue evidence="2">Leaves</tissue>
    </source>
</reference>
<keyword evidence="3" id="KW-1185">Reference proteome</keyword>
<organism evidence="2 3">
    <name type="scientific">Turnera subulata</name>
    <dbReference type="NCBI Taxonomy" id="218843"/>
    <lineage>
        <taxon>Eukaryota</taxon>
        <taxon>Viridiplantae</taxon>
        <taxon>Streptophyta</taxon>
        <taxon>Embryophyta</taxon>
        <taxon>Tracheophyta</taxon>
        <taxon>Spermatophyta</taxon>
        <taxon>Magnoliopsida</taxon>
        <taxon>eudicotyledons</taxon>
        <taxon>Gunneridae</taxon>
        <taxon>Pentapetalae</taxon>
        <taxon>rosids</taxon>
        <taxon>fabids</taxon>
        <taxon>Malpighiales</taxon>
        <taxon>Passifloraceae</taxon>
        <taxon>Turnera</taxon>
    </lineage>
</organism>
<keyword evidence="1" id="KW-0812">Transmembrane</keyword>
<evidence type="ECO:0000313" key="2">
    <source>
        <dbReference type="EMBL" id="KAJ4824676.1"/>
    </source>
</evidence>
<keyword evidence="1" id="KW-1133">Transmembrane helix</keyword>
<dbReference type="AlphaFoldDB" id="A0A9Q0F6Q0"/>
<comment type="caution">
    <text evidence="2">The sequence shown here is derived from an EMBL/GenBank/DDBJ whole genome shotgun (WGS) entry which is preliminary data.</text>
</comment>
<keyword evidence="1" id="KW-0472">Membrane</keyword>
<sequence length="343" mass="37788">MPFSLPSMEDNQRVPMEKTVKIIRKSVHNWLQNYQYFSITSALLALPFSVSILLSQAIVLSSPALVPTIYNRLSVMFLAAGFPPNSEFFTILNLKLSQTISSSIFTLPFTLSFFLIAKASVIQALNHQKPSFQPSFSSVFSIFNPLLVTYTCNSFVIISANATAFCLLFLAFNFLEGFGFSSSSPSSFLLFSAAGAVLYSIILANALIVCNLALVLSGVERSGGFLAILKSCIMLRGRASTALSLAVPANLALAGIEALFQYRIVRAFHVGETSMFWMAMEGMLIAYLYSIFIVLDTIMSCNFFKSCKASPCIEQEGSRYAYRIEIAEQEKGDYVSLKVSQEQ</sequence>
<feature type="transmembrane region" description="Helical" evidence="1">
    <location>
        <begin position="104"/>
        <end position="125"/>
    </location>
</feature>
<reference evidence="2" key="2">
    <citation type="journal article" date="2023" name="Plants (Basel)">
        <title>Annotation of the Turnera subulata (Passifloraceae) Draft Genome Reveals the S-Locus Evolved after the Divergence of Turneroideae from Passifloroideae in a Stepwise Manner.</title>
        <authorList>
            <person name="Henning P.M."/>
            <person name="Roalson E.H."/>
            <person name="Mir W."/>
            <person name="McCubbin A.G."/>
            <person name="Shore J.S."/>
        </authorList>
    </citation>
    <scope>NUCLEOTIDE SEQUENCE</scope>
    <source>
        <strain evidence="2">F60SS</strain>
    </source>
</reference>
<evidence type="ECO:0000256" key="1">
    <source>
        <dbReference type="SAM" id="Phobius"/>
    </source>
</evidence>
<protein>
    <submittedName>
        <fullName evidence="2">Uncharacterized protein</fullName>
    </submittedName>
</protein>
<name>A0A9Q0F6Q0_9ROSI</name>
<evidence type="ECO:0000313" key="3">
    <source>
        <dbReference type="Proteomes" id="UP001141552"/>
    </source>
</evidence>
<proteinExistence type="predicted"/>